<keyword evidence="1" id="KW-0812">Transmembrane</keyword>
<dbReference type="EMBL" id="KP308097">
    <property type="protein sequence ID" value="AJH66044.1"/>
    <property type="molecule type" value="Genomic_DNA"/>
</dbReference>
<dbReference type="RefSeq" id="YP_009122286.1">
    <property type="nucleotide sequence ID" value="NC_026523.1"/>
</dbReference>
<accession>A0A0B5W2Y1</accession>
<reference evidence="2" key="1">
    <citation type="journal article" date="2015" name="J. Phycol.">
        <title>The Choreocolax polysiphoniae plastid forces a reevaluation of the evolutionary pathways to parasitism in red algae.</title>
        <authorList>
            <person name="Salomaki E.D."/>
            <person name="Nickles K.R."/>
            <person name="Lane C.E."/>
        </authorList>
    </citation>
    <scope>NUCLEOTIDE SEQUENCE</scope>
</reference>
<keyword evidence="2" id="KW-0934">Plastid</keyword>
<dbReference type="InterPro" id="IPR017077">
    <property type="entry name" value="Uncharacterised_Ycf55_algae"/>
</dbReference>
<dbReference type="PIRSF" id="PIRSF036962">
    <property type="entry name" value="UCP036962_SignTr_Ycf55"/>
    <property type="match status" value="1"/>
</dbReference>
<dbReference type="GeneID" id="23629618"/>
<evidence type="ECO:0000313" key="2">
    <source>
        <dbReference type="EMBL" id="AJH66044.1"/>
    </source>
</evidence>
<dbReference type="Pfam" id="PF12452">
    <property type="entry name" value="DUF3685"/>
    <property type="match status" value="1"/>
</dbReference>
<evidence type="ECO:0000256" key="1">
    <source>
        <dbReference type="SAM" id="Phobius"/>
    </source>
</evidence>
<protein>
    <recommendedName>
        <fullName evidence="3">Ycf55</fullName>
    </recommendedName>
</protein>
<organism evidence="2">
    <name type="scientific">Vertebrata lanosa</name>
    <dbReference type="NCBI Taxonomy" id="1261582"/>
    <lineage>
        <taxon>Eukaryota</taxon>
        <taxon>Rhodophyta</taxon>
        <taxon>Florideophyceae</taxon>
        <taxon>Rhodymeniophycidae</taxon>
        <taxon>Ceramiales</taxon>
        <taxon>Rhodomelaceae</taxon>
        <taxon>Polysiphonioideae</taxon>
        <taxon>Vertebrata</taxon>
    </lineage>
</organism>
<keyword evidence="1" id="KW-1133">Transmembrane helix</keyword>
<evidence type="ECO:0008006" key="3">
    <source>
        <dbReference type="Google" id="ProtNLM"/>
    </source>
</evidence>
<geneLocation type="plastid" evidence="2"/>
<dbReference type="AlphaFoldDB" id="A0A0B5W2Y1"/>
<keyword evidence="1" id="KW-0472">Membrane</keyword>
<feature type="transmembrane region" description="Helical" evidence="1">
    <location>
        <begin position="287"/>
        <end position="311"/>
    </location>
</feature>
<proteinExistence type="predicted"/>
<sequence>MIKYWPTQQSIYLNNSIVDLFIETEKKFTSGQYNKSKHYLYLDILSIINRNKLFNYIINDFKKLILDLIELDLSAQEINVMSDKIRTVFIKKISQKFLSRLRYKKVKLRYKIHSSYNYNDLIQSLLIYLIFGSSQIEQKTFMFQPIYTPYNHVKILLENFIIQIGNNVIKNIIYILDNSPYISDFLKSKNVCNKLYSSNRSVILFLNNLKWQHFLQCYVYEVKSFYSERQQIWILSSRGIITKYIHISKIENIKKLNQLQLIFIFWLEIKDLIVPKLEKLIIQIGKYFLYSLLNLLSNLFLVIIKTVVFYLSK</sequence>
<dbReference type="InterPro" id="IPR022552">
    <property type="entry name" value="UPF_Ycf55"/>
</dbReference>
<gene>
    <name evidence="2" type="primary">ycf55</name>
</gene>
<name>A0A0B5W2Y1_9FLOR</name>